<dbReference type="InterPro" id="IPR050171">
    <property type="entry name" value="MFS_Transporters"/>
</dbReference>
<keyword evidence="2" id="KW-0813">Transport</keyword>
<keyword evidence="6 8" id="KW-0472">Membrane</keyword>
<keyword evidence="3" id="KW-1003">Cell membrane</keyword>
<dbReference type="GO" id="GO:0022857">
    <property type="term" value="F:transmembrane transporter activity"/>
    <property type="evidence" value="ECO:0007669"/>
    <property type="project" value="InterPro"/>
</dbReference>
<feature type="transmembrane region" description="Helical" evidence="8">
    <location>
        <begin position="389"/>
        <end position="413"/>
    </location>
</feature>
<evidence type="ECO:0000256" key="6">
    <source>
        <dbReference type="ARBA" id="ARBA00023136"/>
    </source>
</evidence>
<feature type="transmembrane region" description="Helical" evidence="8">
    <location>
        <begin position="119"/>
        <end position="138"/>
    </location>
</feature>
<dbReference type="AlphaFoldDB" id="A0AB39BHW4"/>
<dbReference type="InterPro" id="IPR011701">
    <property type="entry name" value="MFS"/>
</dbReference>
<dbReference type="InterPro" id="IPR036259">
    <property type="entry name" value="MFS_trans_sf"/>
</dbReference>
<feature type="transmembrane region" description="Helical" evidence="8">
    <location>
        <begin position="206"/>
        <end position="225"/>
    </location>
</feature>
<dbReference type="Gene3D" id="1.20.1250.20">
    <property type="entry name" value="MFS general substrate transporter like domains"/>
    <property type="match status" value="1"/>
</dbReference>
<feature type="domain" description="Major facilitator superfamily (MFS) profile" evidence="9">
    <location>
        <begin position="53"/>
        <end position="450"/>
    </location>
</feature>
<dbReference type="SUPFAM" id="SSF103473">
    <property type="entry name" value="MFS general substrate transporter"/>
    <property type="match status" value="1"/>
</dbReference>
<proteinExistence type="predicted"/>
<gene>
    <name evidence="10" type="ORF">ABFY20_02325</name>
</gene>
<feature type="transmembrane region" description="Helical" evidence="8">
    <location>
        <begin position="81"/>
        <end position="98"/>
    </location>
</feature>
<evidence type="ECO:0000256" key="2">
    <source>
        <dbReference type="ARBA" id="ARBA00022448"/>
    </source>
</evidence>
<evidence type="ECO:0000259" key="9">
    <source>
        <dbReference type="PROSITE" id="PS50850"/>
    </source>
</evidence>
<feature type="transmembrane region" description="Helical" evidence="8">
    <location>
        <begin position="54"/>
        <end position="75"/>
    </location>
</feature>
<feature type="transmembrane region" description="Helical" evidence="8">
    <location>
        <begin position="179"/>
        <end position="200"/>
    </location>
</feature>
<feature type="transmembrane region" description="Helical" evidence="8">
    <location>
        <begin position="263"/>
        <end position="280"/>
    </location>
</feature>
<evidence type="ECO:0000256" key="7">
    <source>
        <dbReference type="SAM" id="MobiDB-lite"/>
    </source>
</evidence>
<dbReference type="Pfam" id="PF07690">
    <property type="entry name" value="MFS_1"/>
    <property type="match status" value="1"/>
</dbReference>
<feature type="transmembrane region" description="Helical" evidence="8">
    <location>
        <begin position="300"/>
        <end position="320"/>
    </location>
</feature>
<feature type="region of interest" description="Disordered" evidence="7">
    <location>
        <begin position="1"/>
        <end position="43"/>
    </location>
</feature>
<feature type="transmembrane region" description="Helical" evidence="8">
    <location>
        <begin position="332"/>
        <end position="350"/>
    </location>
</feature>
<evidence type="ECO:0000256" key="3">
    <source>
        <dbReference type="ARBA" id="ARBA00022475"/>
    </source>
</evidence>
<evidence type="ECO:0000256" key="8">
    <source>
        <dbReference type="SAM" id="Phobius"/>
    </source>
</evidence>
<dbReference type="PROSITE" id="PS50850">
    <property type="entry name" value="MFS"/>
    <property type="match status" value="1"/>
</dbReference>
<keyword evidence="5 8" id="KW-1133">Transmembrane helix</keyword>
<evidence type="ECO:0000256" key="4">
    <source>
        <dbReference type="ARBA" id="ARBA00022692"/>
    </source>
</evidence>
<feature type="transmembrane region" description="Helical" evidence="8">
    <location>
        <begin position="419"/>
        <end position="441"/>
    </location>
</feature>
<keyword evidence="4 8" id="KW-0812">Transmembrane</keyword>
<feature type="transmembrane region" description="Helical" evidence="8">
    <location>
        <begin position="144"/>
        <end position="167"/>
    </location>
</feature>
<dbReference type="InterPro" id="IPR020846">
    <property type="entry name" value="MFS_dom"/>
</dbReference>
<feature type="compositionally biased region" description="Low complexity" evidence="7">
    <location>
        <begin position="17"/>
        <end position="29"/>
    </location>
</feature>
<comment type="subcellular location">
    <subcellularLocation>
        <location evidence="1">Cell membrane</location>
        <topology evidence="1">Multi-pass membrane protein</topology>
    </subcellularLocation>
</comment>
<name>A0AB39BHW4_9MICO</name>
<accession>A0AB39BHW4</accession>
<protein>
    <submittedName>
        <fullName evidence="10">MFS transporter</fullName>
    </submittedName>
</protein>
<dbReference type="PANTHER" id="PTHR23517">
    <property type="entry name" value="RESISTANCE PROTEIN MDTM, PUTATIVE-RELATED-RELATED"/>
    <property type="match status" value="1"/>
</dbReference>
<evidence type="ECO:0000313" key="10">
    <source>
        <dbReference type="EMBL" id="XDI05956.1"/>
    </source>
</evidence>
<dbReference type="RefSeq" id="WP_368498345.1">
    <property type="nucleotide sequence ID" value="NZ_CP162511.1"/>
</dbReference>
<feature type="transmembrane region" description="Helical" evidence="8">
    <location>
        <begin position="356"/>
        <end position="377"/>
    </location>
</feature>
<dbReference type="GO" id="GO:0005886">
    <property type="term" value="C:plasma membrane"/>
    <property type="evidence" value="ECO:0007669"/>
    <property type="project" value="UniProtKB-SubCell"/>
</dbReference>
<dbReference type="PANTHER" id="PTHR23517:SF3">
    <property type="entry name" value="INTEGRAL MEMBRANE TRANSPORT PROTEIN"/>
    <property type="match status" value="1"/>
</dbReference>
<dbReference type="EMBL" id="CP162511">
    <property type="protein sequence ID" value="XDI05956.1"/>
    <property type="molecule type" value="Genomic_DNA"/>
</dbReference>
<evidence type="ECO:0000256" key="5">
    <source>
        <dbReference type="ARBA" id="ARBA00022989"/>
    </source>
</evidence>
<organism evidence="10">
    <name type="scientific">Herbiconiux sp. A18JL235</name>
    <dbReference type="NCBI Taxonomy" id="3152363"/>
    <lineage>
        <taxon>Bacteria</taxon>
        <taxon>Bacillati</taxon>
        <taxon>Actinomycetota</taxon>
        <taxon>Actinomycetes</taxon>
        <taxon>Micrococcales</taxon>
        <taxon>Microbacteriaceae</taxon>
        <taxon>Herbiconiux</taxon>
    </lineage>
</organism>
<reference evidence="10" key="1">
    <citation type="submission" date="2024-05" db="EMBL/GenBank/DDBJ databases">
        <title>Herbiconiux sp. A18JL235.</title>
        <authorList>
            <person name="Zhang G."/>
        </authorList>
    </citation>
    <scope>NUCLEOTIDE SEQUENCE</scope>
    <source>
        <strain evidence="10">A18JL235</strain>
    </source>
</reference>
<evidence type="ECO:0000256" key="1">
    <source>
        <dbReference type="ARBA" id="ARBA00004651"/>
    </source>
</evidence>
<sequence>MSRPPRSDAAGSERTAPEPAAPASAEAAPGGTGGDRLAESSGRPRGTWGIGGQAVLVCAFIACVQMTWGVIVPALPVLVEHFGLATGSIGVLIAAFAIGRVIANVPAGLALRRIPPRPFLQVVCVLLIAVTAVTGLLPNEPALLAARLVAGVLGGAAVTIGFAVIVAGAPPERRGRTMAMATVVQMSGGAIGALIGGAAVSAWGVQWAFAVAVLPLVVCLCVDLVRPASWFWSAFADRPAPDARLRPSTPVATGVPRPPGSRLLAVGLVAVAFATFFARFAGEQGLIPVLAYDIGGLDPFGLGVVMAIGTVVSIGALPLIGRVVDRGARLTVLIPSTLVAAGAVMLFPAMTAPLAFSAVLVLYYVATSVAGIVPNVVTGERFPPATAGTIIGFTRSAGDIGAALGPILVFAVADLAGPVPAVGVIAATLVLALIVLVVPIVRGLRLAQSSSRDGSRATRT</sequence>